<keyword evidence="2" id="KW-1133">Transmembrane helix</keyword>
<dbReference type="Proteomes" id="UP001221757">
    <property type="component" value="Unassembled WGS sequence"/>
</dbReference>
<accession>A0AAD7G0G7</accession>
<gene>
    <name evidence="3" type="ORF">B0H17DRAFT_1214778</name>
</gene>
<dbReference type="EMBL" id="JARKIE010000339">
    <property type="protein sequence ID" value="KAJ7653010.1"/>
    <property type="molecule type" value="Genomic_DNA"/>
</dbReference>
<feature type="compositionally biased region" description="Low complexity" evidence="1">
    <location>
        <begin position="138"/>
        <end position="156"/>
    </location>
</feature>
<evidence type="ECO:0000313" key="4">
    <source>
        <dbReference type="Proteomes" id="UP001221757"/>
    </source>
</evidence>
<evidence type="ECO:0000256" key="1">
    <source>
        <dbReference type="SAM" id="MobiDB-lite"/>
    </source>
</evidence>
<sequence>MHLSTRSSLLFTAGSATLGHCQNAKTNGKGSRRGEAGGGAGADSFLLLCPSLNKDGTVAGNATLSSNGALTCNYPIESCVYLISSGLLSSGLSACPPALPNVTAARSELSLAFATTASSTQSSASNVGSSSSVPILGSSRTSLGTTSTGTGTSVTSAPLAGSAKPSKRLPTEALAVIIFSAAIIFMALTGTIICLRRRRLQRRATGRDADRIRGHGQRDTISPFTLIRQIDGPSDGTTTPTVNPDAHSVSASMIARLQSATELPGVEEKMVDLEDEVRRTSIRGSRARRLSRPPSLRATSPDVDAQLQAARDQISMLMMRMNAVEANTDPGWDMGISDRPPPQYV</sequence>
<evidence type="ECO:0000313" key="3">
    <source>
        <dbReference type="EMBL" id="KAJ7653010.1"/>
    </source>
</evidence>
<reference evidence="3" key="1">
    <citation type="submission" date="2023-03" db="EMBL/GenBank/DDBJ databases">
        <title>Massive genome expansion in bonnet fungi (Mycena s.s.) driven by repeated elements and novel gene families across ecological guilds.</title>
        <authorList>
            <consortium name="Lawrence Berkeley National Laboratory"/>
            <person name="Harder C.B."/>
            <person name="Miyauchi S."/>
            <person name="Viragh M."/>
            <person name="Kuo A."/>
            <person name="Thoen E."/>
            <person name="Andreopoulos B."/>
            <person name="Lu D."/>
            <person name="Skrede I."/>
            <person name="Drula E."/>
            <person name="Henrissat B."/>
            <person name="Morin E."/>
            <person name="Kohler A."/>
            <person name="Barry K."/>
            <person name="LaButti K."/>
            <person name="Morin E."/>
            <person name="Salamov A."/>
            <person name="Lipzen A."/>
            <person name="Mereny Z."/>
            <person name="Hegedus B."/>
            <person name="Baldrian P."/>
            <person name="Stursova M."/>
            <person name="Weitz H."/>
            <person name="Taylor A."/>
            <person name="Grigoriev I.V."/>
            <person name="Nagy L.G."/>
            <person name="Martin F."/>
            <person name="Kauserud H."/>
        </authorList>
    </citation>
    <scope>NUCLEOTIDE SEQUENCE</scope>
    <source>
        <strain evidence="3">CBHHK067</strain>
    </source>
</reference>
<feature type="transmembrane region" description="Helical" evidence="2">
    <location>
        <begin position="173"/>
        <end position="195"/>
    </location>
</feature>
<keyword evidence="2" id="KW-0472">Membrane</keyword>
<proteinExistence type="predicted"/>
<feature type="region of interest" description="Disordered" evidence="1">
    <location>
        <begin position="284"/>
        <end position="303"/>
    </location>
</feature>
<comment type="caution">
    <text evidence="3">The sequence shown here is derived from an EMBL/GenBank/DDBJ whole genome shotgun (WGS) entry which is preliminary data.</text>
</comment>
<evidence type="ECO:0000256" key="2">
    <source>
        <dbReference type="SAM" id="Phobius"/>
    </source>
</evidence>
<keyword evidence="4" id="KW-1185">Reference proteome</keyword>
<dbReference type="AlphaFoldDB" id="A0AAD7G0G7"/>
<feature type="region of interest" description="Disordered" evidence="1">
    <location>
        <begin position="138"/>
        <end position="165"/>
    </location>
</feature>
<organism evidence="3 4">
    <name type="scientific">Mycena rosella</name>
    <name type="common">Pink bonnet</name>
    <name type="synonym">Agaricus rosellus</name>
    <dbReference type="NCBI Taxonomy" id="1033263"/>
    <lineage>
        <taxon>Eukaryota</taxon>
        <taxon>Fungi</taxon>
        <taxon>Dikarya</taxon>
        <taxon>Basidiomycota</taxon>
        <taxon>Agaricomycotina</taxon>
        <taxon>Agaricomycetes</taxon>
        <taxon>Agaricomycetidae</taxon>
        <taxon>Agaricales</taxon>
        <taxon>Marasmiineae</taxon>
        <taxon>Mycenaceae</taxon>
        <taxon>Mycena</taxon>
    </lineage>
</organism>
<keyword evidence="2" id="KW-0812">Transmembrane</keyword>
<protein>
    <recommendedName>
        <fullName evidence="5">Transmembrane protein</fullName>
    </recommendedName>
</protein>
<evidence type="ECO:0008006" key="5">
    <source>
        <dbReference type="Google" id="ProtNLM"/>
    </source>
</evidence>
<name>A0AAD7G0G7_MYCRO</name>